<protein>
    <submittedName>
        <fullName evidence="1">Uncharacterized protein</fullName>
    </submittedName>
</protein>
<evidence type="ECO:0000313" key="1">
    <source>
        <dbReference type="EMBL" id="PPU73393.1"/>
    </source>
</evidence>
<organism evidence="1 2">
    <name type="scientific">Xanthomonas melonis</name>
    <dbReference type="NCBI Taxonomy" id="56456"/>
    <lineage>
        <taxon>Bacteria</taxon>
        <taxon>Pseudomonadati</taxon>
        <taxon>Pseudomonadota</taxon>
        <taxon>Gammaproteobacteria</taxon>
        <taxon>Lysobacterales</taxon>
        <taxon>Lysobacteraceae</taxon>
        <taxon>Xanthomonas</taxon>
    </lineage>
</organism>
<accession>A0A2S7DHU0</accession>
<dbReference type="Proteomes" id="UP000239865">
    <property type="component" value="Unassembled WGS sequence"/>
</dbReference>
<dbReference type="AlphaFoldDB" id="A0A2S7DHU0"/>
<gene>
    <name evidence="1" type="ORF">XmelCFBP4644_07680</name>
</gene>
<sequence>MGCGATDAARRRRAFASRCNGEADLADSPMPQSMPACAAVMERPAYADVRRASFLPHVRSRGRRVCVPNSLP</sequence>
<evidence type="ECO:0000313" key="2">
    <source>
        <dbReference type="Proteomes" id="UP000239865"/>
    </source>
</evidence>
<proteinExistence type="predicted"/>
<reference evidence="1 2" key="1">
    <citation type="submission" date="2016-08" db="EMBL/GenBank/DDBJ databases">
        <authorList>
            <person name="Seilhamer J.J."/>
        </authorList>
    </citation>
    <scope>NUCLEOTIDE SEQUENCE [LARGE SCALE GENOMIC DNA]</scope>
    <source>
        <strain evidence="1 2">CFBP4644</strain>
    </source>
</reference>
<dbReference type="EMBL" id="MDEH01000003">
    <property type="protein sequence ID" value="PPU73393.1"/>
    <property type="molecule type" value="Genomic_DNA"/>
</dbReference>
<name>A0A2S7DHU0_9XANT</name>
<comment type="caution">
    <text evidence="1">The sequence shown here is derived from an EMBL/GenBank/DDBJ whole genome shotgun (WGS) entry which is preliminary data.</text>
</comment>